<dbReference type="InterPro" id="IPR027417">
    <property type="entry name" value="P-loop_NTPase"/>
</dbReference>
<dbReference type="eggNOG" id="arCOG03235">
    <property type="taxonomic scope" value="Archaea"/>
</dbReference>
<dbReference type="InterPro" id="IPR034139">
    <property type="entry name" value="TOPRIM_OLD"/>
</dbReference>
<dbReference type="InterPro" id="IPR041685">
    <property type="entry name" value="AAA_GajA/Old/RecF-like"/>
</dbReference>
<sequence length="584" mass="65465">MQVTEIDIENFRSIPETSIGLGDFNLLIGKNNAGKSNIVKAIYRYRDLVAGNVDISDFYESAVTRGKQPEPIKFSISYQIEEGTRENLIESLSENHEVSASVYDTLMDSESFQKYNHEISIRETGVSHNTINTCLNGSKVELGTLDVSDESVELLDLDELMDKNRSRHQLSDKPSNQINDVIPSSIQGGILGEFSEWKIIAPFRRTEERGVFGADPDLDPTGENLTTFLQSIREDGTGRYSKICKQYEDIMEGVDEVRIETREDGDGNAVPTIRIDEQQSDDIGLDELSSGAKEILILVTQIIVSRSDNSPLYIEEPELHLHPAAEREIYSMITRVAQDYNTQVIVTTHSDVFVDEVNVEDIFSVKRGDYTYIDTVNQGELGEILTDIGYPTSEFLQADRIVFVEGRSDRVVLSNWAKKLDLSFSINGVEPVKFGGDEIFEDGNPYTNEIPDLLGQMGIPYKYVFDSDGEDPDKKESEIASELGLSAAKICVIDGYCIESYLAKPPRALAETLVVEQEEIEEDLPDDPYGVNMKSKFDSLFKKHLGTGYSEEKHGAAVAKKMQPNEISEEMKAMIEDIVTMERR</sequence>
<evidence type="ECO:0000259" key="2">
    <source>
        <dbReference type="Pfam" id="PF20469"/>
    </source>
</evidence>
<proteinExistence type="predicted"/>
<dbReference type="PANTHER" id="PTHR43581">
    <property type="entry name" value="ATP/GTP PHOSPHATASE"/>
    <property type="match status" value="1"/>
</dbReference>
<dbReference type="Pfam" id="PF13175">
    <property type="entry name" value="AAA_15"/>
    <property type="match status" value="1"/>
</dbReference>
<dbReference type="Pfam" id="PF20469">
    <property type="entry name" value="OLD-like_TOPRIM"/>
    <property type="match status" value="1"/>
</dbReference>
<dbReference type="STRING" id="519442.Huta_1709"/>
<dbReference type="SUPFAM" id="SSF52540">
    <property type="entry name" value="P-loop containing nucleoside triphosphate hydrolases"/>
    <property type="match status" value="1"/>
</dbReference>
<evidence type="ECO:0000259" key="1">
    <source>
        <dbReference type="Pfam" id="PF13175"/>
    </source>
</evidence>
<dbReference type="RefSeq" id="WP_015789455.1">
    <property type="nucleotide sequence ID" value="NC_013158.1"/>
</dbReference>
<dbReference type="KEGG" id="hut:Huta_1709"/>
<dbReference type="GeneID" id="31401049"/>
<organism evidence="3 4">
    <name type="scientific">Halorhabdus utahensis (strain DSM 12940 / JCM 11049 / AX-2)</name>
    <dbReference type="NCBI Taxonomy" id="519442"/>
    <lineage>
        <taxon>Archaea</taxon>
        <taxon>Methanobacteriati</taxon>
        <taxon>Methanobacteriota</taxon>
        <taxon>Stenosarchaea group</taxon>
        <taxon>Halobacteria</taxon>
        <taxon>Halobacteriales</taxon>
        <taxon>Haloarculaceae</taxon>
        <taxon>Halorhabdus</taxon>
    </lineage>
</organism>
<dbReference type="InterPro" id="IPR051396">
    <property type="entry name" value="Bact_Antivir_Def_Nuclease"/>
</dbReference>
<name>C7NQX8_HALUD</name>
<gene>
    <name evidence="3" type="ordered locus">Huta_1709</name>
</gene>
<accession>C7NQX8</accession>
<keyword evidence="4" id="KW-1185">Reference proteome</keyword>
<dbReference type="HOGENOM" id="CLU_433213_0_0_2"/>
<protein>
    <submittedName>
        <fullName evidence="3">SMC domain protein</fullName>
    </submittedName>
</protein>
<dbReference type="PANTHER" id="PTHR43581:SF2">
    <property type="entry name" value="EXCINUCLEASE ATPASE SUBUNIT"/>
    <property type="match status" value="1"/>
</dbReference>
<dbReference type="AlphaFoldDB" id="C7NQX8"/>
<dbReference type="OrthoDB" id="25344at2157"/>
<dbReference type="EMBL" id="CP001687">
    <property type="protein sequence ID" value="ACV11882.1"/>
    <property type="molecule type" value="Genomic_DNA"/>
</dbReference>
<dbReference type="Proteomes" id="UP000002071">
    <property type="component" value="Chromosome"/>
</dbReference>
<evidence type="ECO:0000313" key="3">
    <source>
        <dbReference type="EMBL" id="ACV11882.1"/>
    </source>
</evidence>
<feature type="domain" description="OLD protein-like TOPRIM" evidence="2">
    <location>
        <begin position="398"/>
        <end position="468"/>
    </location>
</feature>
<evidence type="ECO:0000313" key="4">
    <source>
        <dbReference type="Proteomes" id="UP000002071"/>
    </source>
</evidence>
<reference evidence="3 4" key="1">
    <citation type="journal article" date="2009" name="Stand. Genomic Sci.">
        <title>Complete genome sequence of Halorhabdus utahensis type strain (AX-2).</title>
        <authorList>
            <person name="Anderson I."/>
            <person name="Tindall B.J."/>
            <person name="Pomrenke H."/>
            <person name="Goker M."/>
            <person name="Lapidus A."/>
            <person name="Nolan M."/>
            <person name="Copeland A."/>
            <person name="Glavina Del Rio T."/>
            <person name="Chen F."/>
            <person name="Tice H."/>
            <person name="Cheng J.F."/>
            <person name="Lucas S."/>
            <person name="Chertkov O."/>
            <person name="Bruce D."/>
            <person name="Brettin T."/>
            <person name="Detter J.C."/>
            <person name="Han C."/>
            <person name="Goodwin L."/>
            <person name="Land M."/>
            <person name="Hauser L."/>
            <person name="Chang Y.J."/>
            <person name="Jeffries C.D."/>
            <person name="Pitluck S."/>
            <person name="Pati A."/>
            <person name="Mavromatis K."/>
            <person name="Ivanova N."/>
            <person name="Ovchinnikova G."/>
            <person name="Chen A."/>
            <person name="Palaniappan K."/>
            <person name="Chain P."/>
            <person name="Rohde M."/>
            <person name="Bristow J."/>
            <person name="Eisen J.A."/>
            <person name="Markowitz V."/>
            <person name="Hugenholtz P."/>
            <person name="Kyrpides N.C."/>
            <person name="Klenk H.P."/>
        </authorList>
    </citation>
    <scope>NUCLEOTIDE SEQUENCE [LARGE SCALE GENOMIC DNA]</scope>
    <source>
        <strain evidence="4">DSM 12940 / JCM 11049 / AX-2</strain>
    </source>
</reference>
<dbReference type="Gene3D" id="3.40.50.300">
    <property type="entry name" value="P-loop containing nucleotide triphosphate hydrolases"/>
    <property type="match status" value="2"/>
</dbReference>
<feature type="domain" description="Endonuclease GajA/Old nuclease/RecF-like AAA" evidence="1">
    <location>
        <begin position="1"/>
        <end position="354"/>
    </location>
</feature>